<sequence length="296" mass="32919">MHTNWKSIPYSSIGLLNKKTFGGYPTNYNLKIRTNTPLGPFIEDSYTLVKKSENWGFASQITAQIPITNHLTITPSLSSNTFLTNIIYKPLNNLQLGAIGQIKPNNGRLWCIYQHDYFNLGIASDLQNKIIKFSSTTNIAGVDVGLVSEVELSLFNDKNKSDKKHCGPLSSLNLAAQYQLSNKIVFGAFIRNFFSQMDVFGNYQISKSTCVGTKISYSTKTEKKFPVSIALNKSLNKQLSLRCKMEDLKSISLGCKILPSKNISLTLGVTADVHNLKDINHYKCGVAINCDLSENE</sequence>
<dbReference type="InterPro" id="IPR023614">
    <property type="entry name" value="Porin_dom_sf"/>
</dbReference>
<reference evidence="1" key="1">
    <citation type="submission" date="2022-08" db="EMBL/GenBank/DDBJ databases">
        <title>Novel sulphate-reducing endosymbionts in the free-living metamonad Anaeramoeba.</title>
        <authorList>
            <person name="Jerlstrom-Hultqvist J."/>
            <person name="Cepicka I."/>
            <person name="Gallot-Lavallee L."/>
            <person name="Salas-Leiva D."/>
            <person name="Curtis B.A."/>
            <person name="Zahonova K."/>
            <person name="Pipaliya S."/>
            <person name="Dacks J."/>
            <person name="Roger A.J."/>
        </authorList>
    </citation>
    <scope>NUCLEOTIDE SEQUENCE</scope>
    <source>
        <strain evidence="1">Busselton2</strain>
    </source>
</reference>
<evidence type="ECO:0000313" key="2">
    <source>
        <dbReference type="Proteomes" id="UP001146793"/>
    </source>
</evidence>
<dbReference type="GO" id="GO:0055085">
    <property type="term" value="P:transmembrane transport"/>
    <property type="evidence" value="ECO:0007669"/>
    <property type="project" value="InterPro"/>
</dbReference>
<dbReference type="Pfam" id="PF01459">
    <property type="entry name" value="Porin_3"/>
    <property type="match status" value="1"/>
</dbReference>
<dbReference type="GO" id="GO:0005741">
    <property type="term" value="C:mitochondrial outer membrane"/>
    <property type="evidence" value="ECO:0007669"/>
    <property type="project" value="InterPro"/>
</dbReference>
<protein>
    <submittedName>
        <fullName evidence="1">Uncharacterized protein</fullName>
    </submittedName>
</protein>
<comment type="caution">
    <text evidence="1">The sequence shown here is derived from an EMBL/GenBank/DDBJ whole genome shotgun (WGS) entry which is preliminary data.</text>
</comment>
<accession>A0AAV7YGF2</accession>
<dbReference type="AlphaFoldDB" id="A0AAV7YGF2"/>
<proteinExistence type="predicted"/>
<name>A0AAV7YGF2_9EUKA</name>
<dbReference type="Gene3D" id="2.40.160.10">
    <property type="entry name" value="Porin"/>
    <property type="match status" value="1"/>
</dbReference>
<dbReference type="InterPro" id="IPR027246">
    <property type="entry name" value="Porin_Euk/Tom40"/>
</dbReference>
<gene>
    <name evidence="1" type="ORF">M0812_25315</name>
</gene>
<dbReference type="EMBL" id="JANTQA010000060">
    <property type="protein sequence ID" value="KAJ3427687.1"/>
    <property type="molecule type" value="Genomic_DNA"/>
</dbReference>
<organism evidence="1 2">
    <name type="scientific">Anaeramoeba flamelloides</name>
    <dbReference type="NCBI Taxonomy" id="1746091"/>
    <lineage>
        <taxon>Eukaryota</taxon>
        <taxon>Metamonada</taxon>
        <taxon>Anaeramoebidae</taxon>
        <taxon>Anaeramoeba</taxon>
    </lineage>
</organism>
<evidence type="ECO:0000313" key="1">
    <source>
        <dbReference type="EMBL" id="KAJ3427687.1"/>
    </source>
</evidence>
<dbReference type="Proteomes" id="UP001146793">
    <property type="component" value="Unassembled WGS sequence"/>
</dbReference>